<organism evidence="3 4">
    <name type="scientific">Phytophthora megakarya</name>
    <dbReference type="NCBI Taxonomy" id="4795"/>
    <lineage>
        <taxon>Eukaryota</taxon>
        <taxon>Sar</taxon>
        <taxon>Stramenopiles</taxon>
        <taxon>Oomycota</taxon>
        <taxon>Peronosporomycetes</taxon>
        <taxon>Peronosporales</taxon>
        <taxon>Peronosporaceae</taxon>
        <taxon>Phytophthora</taxon>
    </lineage>
</organism>
<keyword evidence="1" id="KW-1133">Transmembrane helix</keyword>
<dbReference type="Proteomes" id="UP000198211">
    <property type="component" value="Unassembled WGS sequence"/>
</dbReference>
<evidence type="ECO:0000256" key="1">
    <source>
        <dbReference type="SAM" id="Phobius"/>
    </source>
</evidence>
<feature type="transmembrane region" description="Helical" evidence="1">
    <location>
        <begin position="345"/>
        <end position="370"/>
    </location>
</feature>
<dbReference type="STRING" id="4795.A0A225WH84"/>
<proteinExistence type="predicted"/>
<dbReference type="Pfam" id="PF13843">
    <property type="entry name" value="DDE_Tnp_1_7"/>
    <property type="match status" value="1"/>
</dbReference>
<dbReference type="EMBL" id="NBNE01000972">
    <property type="protein sequence ID" value="OWZ16230.1"/>
    <property type="molecule type" value="Genomic_DNA"/>
</dbReference>
<protein>
    <recommendedName>
        <fullName evidence="2">PiggyBac transposable element-derived protein domain-containing protein</fullName>
    </recommendedName>
</protein>
<evidence type="ECO:0000313" key="4">
    <source>
        <dbReference type="Proteomes" id="UP000198211"/>
    </source>
</evidence>
<keyword evidence="4" id="KW-1185">Reference proteome</keyword>
<dbReference type="OrthoDB" id="123873at2759"/>
<gene>
    <name evidence="3" type="ORF">PHMEG_00010001</name>
</gene>
<evidence type="ECO:0000313" key="3">
    <source>
        <dbReference type="EMBL" id="OWZ16230.1"/>
    </source>
</evidence>
<dbReference type="PANTHER" id="PTHR46599">
    <property type="entry name" value="PIGGYBAC TRANSPOSABLE ELEMENT-DERIVED PROTEIN 4"/>
    <property type="match status" value="1"/>
</dbReference>
<sequence length="394" mass="44965">MTASLLTAVSVVCRECLSLQHSDLQHVAHRIDEYLDVVLLKWTVATGYTRSPRPRLLQFCWMARIRSSRREKPAVQAATAHDIDFGHLWRQLRAAGWTSKRPTGLQKDWRYSSPDESHVFVGEIAVVNYVFESGLLEDTASDGQVHTEYGDEAAEYSAEEHVVGLLVARMLCPQKRCFSAHWTMVEDGALPAGNFGRYMTRDRCQNIMRDLHFVDNTTANRHDKLWKLRPVVDRIQQQFLAGWSLPAVFSFDEGVLPSTSRRNTTRMFMSDKPHRYGSKLLMMCDAKTAYCHRRLFCAKCVRRNIGVLDYKTGAAAVVRNLKVVLDAHSRHTWHAIVIDRYYSSVLLAVELLAMKVYVVGTVMTIALGLIRISSRRGRLALQTYLVEHFLFCAL</sequence>
<dbReference type="PANTHER" id="PTHR46599:SF3">
    <property type="entry name" value="PIGGYBAC TRANSPOSABLE ELEMENT-DERIVED PROTEIN 4"/>
    <property type="match status" value="1"/>
</dbReference>
<dbReference type="InterPro" id="IPR029526">
    <property type="entry name" value="PGBD"/>
</dbReference>
<dbReference type="AlphaFoldDB" id="A0A225WH84"/>
<keyword evidence="1" id="KW-0812">Transmembrane</keyword>
<comment type="caution">
    <text evidence="3">The sequence shown here is derived from an EMBL/GenBank/DDBJ whole genome shotgun (WGS) entry which is preliminary data.</text>
</comment>
<feature type="domain" description="PiggyBac transposable element-derived protein" evidence="2">
    <location>
        <begin position="194"/>
        <end position="362"/>
    </location>
</feature>
<accession>A0A225WH84</accession>
<name>A0A225WH84_9STRA</name>
<keyword evidence="1" id="KW-0472">Membrane</keyword>
<reference evidence="4" key="1">
    <citation type="submission" date="2017-03" db="EMBL/GenBank/DDBJ databases">
        <title>Phytopthora megakarya and P. palmivora, two closely related causual agents of cacao black pod achieved similar genome size and gene model numbers by different mechanisms.</title>
        <authorList>
            <person name="Ali S."/>
            <person name="Shao J."/>
            <person name="Larry D.J."/>
            <person name="Kronmiller B."/>
            <person name="Shen D."/>
            <person name="Strem M.D."/>
            <person name="Melnick R.L."/>
            <person name="Guiltinan M.J."/>
            <person name="Tyler B.M."/>
            <person name="Meinhardt L.W."/>
            <person name="Bailey B.A."/>
        </authorList>
    </citation>
    <scope>NUCLEOTIDE SEQUENCE [LARGE SCALE GENOMIC DNA]</scope>
    <source>
        <strain evidence="4">zdho120</strain>
    </source>
</reference>
<evidence type="ECO:0000259" key="2">
    <source>
        <dbReference type="Pfam" id="PF13843"/>
    </source>
</evidence>